<dbReference type="GO" id="GO:0004553">
    <property type="term" value="F:hydrolase activity, hydrolyzing O-glycosyl compounds"/>
    <property type="evidence" value="ECO:0007669"/>
    <property type="project" value="InterPro"/>
</dbReference>
<dbReference type="AlphaFoldDB" id="A0A3R5ZMJ6"/>
<sequence>MNRQVYNPFLPLNEYIPDGEPHVWGDRVYHYGSHDKEGGYTFCMQDYVVYSAPVKDLTSWRCEGITYRASQDPAYPELKYMYAPDVVRGNDGRYYLYYCMGGDYGYGGYTGPISVAVCDTPAGKYEYLGHVQYKDGTVMKKYICFDPAAMNDDGTIRIFYGTQYGYEEEPDFLTNGRLDDEVSMFGRTKEEILGYKDSIMGPIMVVLEDDMLTVKEEPRHIIPYAVKGTTFEEHPFFEGSSMRKVGDKYYFVYSSWQNHELCYAVSDYPDHGFTFGGTIVSNGDVGYKGRSFENKLNMTGTTHGSIECIDGQWYVFYHRLTHKSDYSRQACAEKIYIAADGHIDQVEVTSCGLNDDPLVAKGTYPAVIACNLTNGHMPHGSNSIYTTEFPNVTNKGEDRFIAEIEDGTLIGYKYFALEDSSTFGVNVRYETDANKVVYEGPVRVDERCENQEQIKDANDLAGNKSTSMDGSCDINADGVNDKKCSSSDVQNHGYFDICVTEYGESIGRIDIPVSEDISETEWRWCENRVDFPEGVHALYLVYRGRRKVQLKDIRFR</sequence>
<dbReference type="PANTHER" id="PTHR43772">
    <property type="entry name" value="ENDO-1,4-BETA-XYLANASE"/>
    <property type="match status" value="1"/>
</dbReference>
<organism evidence="7 8">
    <name type="scientific">Coprococcus eutactus</name>
    <dbReference type="NCBI Taxonomy" id="33043"/>
    <lineage>
        <taxon>Bacteria</taxon>
        <taxon>Bacillati</taxon>
        <taxon>Bacillota</taxon>
        <taxon>Clostridia</taxon>
        <taxon>Lachnospirales</taxon>
        <taxon>Lachnospiraceae</taxon>
        <taxon>Coprococcus</taxon>
    </lineage>
</organism>
<comment type="caution">
    <text evidence="7">The sequence shown here is derived from an EMBL/GenBank/DDBJ whole genome shotgun (WGS) entry which is preliminary data.</text>
</comment>
<evidence type="ECO:0000256" key="5">
    <source>
        <dbReference type="ARBA" id="ARBA00023295"/>
    </source>
</evidence>
<dbReference type="Gene3D" id="2.115.10.20">
    <property type="entry name" value="Glycosyl hydrolase domain, family 43"/>
    <property type="match status" value="1"/>
</dbReference>
<dbReference type="GO" id="GO:0045493">
    <property type="term" value="P:xylan catabolic process"/>
    <property type="evidence" value="ECO:0007669"/>
    <property type="project" value="UniProtKB-KW"/>
</dbReference>
<dbReference type="InterPro" id="IPR052176">
    <property type="entry name" value="Glycosyl_Hydrlase_43_Enz"/>
</dbReference>
<keyword evidence="4" id="KW-0119">Carbohydrate metabolism</keyword>
<keyword evidence="5 6" id="KW-0326">Glycosidase</keyword>
<dbReference type="InterPro" id="IPR006710">
    <property type="entry name" value="Glyco_hydro_43"/>
</dbReference>
<dbReference type="OrthoDB" id="9801455at2"/>
<accession>A0A3R5ZMJ6</accession>
<evidence type="ECO:0000256" key="1">
    <source>
        <dbReference type="ARBA" id="ARBA00009865"/>
    </source>
</evidence>
<dbReference type="Proteomes" id="UP000283295">
    <property type="component" value="Unassembled WGS sequence"/>
</dbReference>
<dbReference type="CDD" id="cd18620">
    <property type="entry name" value="GH43_XylA-like"/>
    <property type="match status" value="1"/>
</dbReference>
<name>A0A3R5ZMJ6_9FIRM</name>
<dbReference type="InterPro" id="IPR023296">
    <property type="entry name" value="Glyco_hydro_beta-prop_sf"/>
</dbReference>
<keyword evidence="3 6" id="KW-0378">Hydrolase</keyword>
<evidence type="ECO:0000256" key="4">
    <source>
        <dbReference type="ARBA" id="ARBA00023277"/>
    </source>
</evidence>
<protein>
    <submittedName>
        <fullName evidence="7">Glycosyl hydrolase family 43</fullName>
    </submittedName>
</protein>
<evidence type="ECO:0000256" key="6">
    <source>
        <dbReference type="RuleBase" id="RU361187"/>
    </source>
</evidence>
<evidence type="ECO:0000313" key="7">
    <source>
        <dbReference type="EMBL" id="RGS37575.1"/>
    </source>
</evidence>
<dbReference type="PANTHER" id="PTHR43772:SF2">
    <property type="entry name" value="PUTATIVE (AFU_ORTHOLOGUE AFUA_2G04480)-RELATED"/>
    <property type="match status" value="1"/>
</dbReference>
<proteinExistence type="inferred from homology"/>
<evidence type="ECO:0000313" key="8">
    <source>
        <dbReference type="Proteomes" id="UP000283295"/>
    </source>
</evidence>
<keyword evidence="2" id="KW-0858">Xylan degradation</keyword>
<comment type="similarity">
    <text evidence="1 6">Belongs to the glycosyl hydrolase 43 family.</text>
</comment>
<evidence type="ECO:0000256" key="3">
    <source>
        <dbReference type="ARBA" id="ARBA00022801"/>
    </source>
</evidence>
<reference evidence="7 8" key="1">
    <citation type="submission" date="2018-08" db="EMBL/GenBank/DDBJ databases">
        <title>A genome reference for cultivated species of the human gut microbiota.</title>
        <authorList>
            <person name="Zou Y."/>
            <person name="Xue W."/>
            <person name="Luo G."/>
        </authorList>
    </citation>
    <scope>NUCLEOTIDE SEQUENCE [LARGE SCALE GENOMIC DNA]</scope>
    <source>
        <strain evidence="7 8">AF22-21</strain>
    </source>
</reference>
<gene>
    <name evidence="7" type="ORF">DWX94_12230</name>
</gene>
<dbReference type="SUPFAM" id="SSF75005">
    <property type="entry name" value="Arabinanase/levansucrase/invertase"/>
    <property type="match status" value="1"/>
</dbReference>
<dbReference type="Pfam" id="PF04616">
    <property type="entry name" value="Glyco_hydro_43"/>
    <property type="match status" value="1"/>
</dbReference>
<evidence type="ECO:0000256" key="2">
    <source>
        <dbReference type="ARBA" id="ARBA00022651"/>
    </source>
</evidence>
<dbReference type="EMBL" id="QRVK01000043">
    <property type="protein sequence ID" value="RGS37575.1"/>
    <property type="molecule type" value="Genomic_DNA"/>
</dbReference>
<dbReference type="Gene3D" id="2.60.120.260">
    <property type="entry name" value="Galactose-binding domain-like"/>
    <property type="match status" value="1"/>
</dbReference>
<keyword evidence="2" id="KW-0624">Polysaccharide degradation</keyword>